<evidence type="ECO:0000313" key="2">
    <source>
        <dbReference type="Proteomes" id="UP000664369"/>
    </source>
</evidence>
<gene>
    <name evidence="1" type="ORF">J4E00_26700</name>
</gene>
<name>A0ABS3QN24_9BACT</name>
<proteinExistence type="predicted"/>
<organism evidence="1 2">
    <name type="scientific">Hymenobacter negativus</name>
    <dbReference type="NCBI Taxonomy" id="2795026"/>
    <lineage>
        <taxon>Bacteria</taxon>
        <taxon>Pseudomonadati</taxon>
        <taxon>Bacteroidota</taxon>
        <taxon>Cytophagia</taxon>
        <taxon>Cytophagales</taxon>
        <taxon>Hymenobacteraceae</taxon>
        <taxon>Hymenobacter</taxon>
    </lineage>
</organism>
<dbReference type="RefSeq" id="WP_208178416.1">
    <property type="nucleotide sequence ID" value="NZ_JAGETZ010000019.1"/>
</dbReference>
<evidence type="ECO:0008006" key="3">
    <source>
        <dbReference type="Google" id="ProtNLM"/>
    </source>
</evidence>
<dbReference type="Proteomes" id="UP000664369">
    <property type="component" value="Unassembled WGS sequence"/>
</dbReference>
<evidence type="ECO:0000313" key="1">
    <source>
        <dbReference type="EMBL" id="MBO2012679.1"/>
    </source>
</evidence>
<sequence>MTYDPRFGPAAQTPQQRAYVLRQLQQTFPQLAARVPALTQQLFDRYVAGELTWSDVRHALDAATSPAPKAPVRRGA</sequence>
<reference evidence="1 2" key="1">
    <citation type="submission" date="2021-03" db="EMBL/GenBank/DDBJ databases">
        <authorList>
            <person name="Kim M.K."/>
        </authorList>
    </citation>
    <scope>NUCLEOTIDE SEQUENCE [LARGE SCALE GENOMIC DNA]</scope>
    <source>
        <strain evidence="1 2">BT442</strain>
    </source>
</reference>
<protein>
    <recommendedName>
        <fullName evidence="3">Antitoxin VbhA domain-containing protein</fullName>
    </recommendedName>
</protein>
<accession>A0ABS3QN24</accession>
<dbReference type="EMBL" id="JAGETZ010000019">
    <property type="protein sequence ID" value="MBO2012679.1"/>
    <property type="molecule type" value="Genomic_DNA"/>
</dbReference>
<comment type="caution">
    <text evidence="1">The sequence shown here is derived from an EMBL/GenBank/DDBJ whole genome shotgun (WGS) entry which is preliminary data.</text>
</comment>
<keyword evidence="2" id="KW-1185">Reference proteome</keyword>